<evidence type="ECO:0000256" key="3">
    <source>
        <dbReference type="ARBA" id="ARBA00022448"/>
    </source>
</evidence>
<gene>
    <name evidence="10" type="ORF">AAQM_0324</name>
</gene>
<dbReference type="InterPro" id="IPR051906">
    <property type="entry name" value="TolC-like"/>
</dbReference>
<keyword evidence="5" id="KW-0812">Transmembrane</keyword>
<evidence type="ECO:0000256" key="1">
    <source>
        <dbReference type="ARBA" id="ARBA00004442"/>
    </source>
</evidence>
<organism evidence="10 11">
    <name type="scientific">Arcobacter aquimarinus</name>
    <dbReference type="NCBI Taxonomy" id="1315211"/>
    <lineage>
        <taxon>Bacteria</taxon>
        <taxon>Pseudomonadati</taxon>
        <taxon>Campylobacterota</taxon>
        <taxon>Epsilonproteobacteria</taxon>
        <taxon>Campylobacterales</taxon>
        <taxon>Arcobacteraceae</taxon>
        <taxon>Arcobacter</taxon>
    </lineage>
</organism>
<dbReference type="GO" id="GO:0015288">
    <property type="term" value="F:porin activity"/>
    <property type="evidence" value="ECO:0007669"/>
    <property type="project" value="TreeGrafter"/>
</dbReference>
<evidence type="ECO:0000256" key="7">
    <source>
        <dbReference type="ARBA" id="ARBA00023237"/>
    </source>
</evidence>
<dbReference type="AlphaFoldDB" id="A0AAE7B3D2"/>
<evidence type="ECO:0000256" key="9">
    <source>
        <dbReference type="SAM" id="SignalP"/>
    </source>
</evidence>
<name>A0AAE7B3D2_9BACT</name>
<evidence type="ECO:0000256" key="6">
    <source>
        <dbReference type="ARBA" id="ARBA00023136"/>
    </source>
</evidence>
<dbReference type="GO" id="GO:0009279">
    <property type="term" value="C:cell outer membrane"/>
    <property type="evidence" value="ECO:0007669"/>
    <property type="project" value="UniProtKB-SubCell"/>
</dbReference>
<dbReference type="GO" id="GO:1990281">
    <property type="term" value="C:efflux pump complex"/>
    <property type="evidence" value="ECO:0007669"/>
    <property type="project" value="TreeGrafter"/>
</dbReference>
<keyword evidence="8" id="KW-0175">Coiled coil</keyword>
<dbReference type="InterPro" id="IPR003423">
    <property type="entry name" value="OMP_efflux"/>
</dbReference>
<feature type="coiled-coil region" evidence="8">
    <location>
        <begin position="138"/>
        <end position="165"/>
    </location>
</feature>
<dbReference type="Gene3D" id="1.20.1600.10">
    <property type="entry name" value="Outer membrane efflux proteins (OEP)"/>
    <property type="match status" value="1"/>
</dbReference>
<dbReference type="KEGG" id="aaqi:AAQM_0324"/>
<protein>
    <submittedName>
        <fullName evidence="10">RND family efflux system, outer membrane channel protein, TolC family</fullName>
    </submittedName>
</protein>
<dbReference type="Proteomes" id="UP000502065">
    <property type="component" value="Chromosome"/>
</dbReference>
<dbReference type="GO" id="GO:0015562">
    <property type="term" value="F:efflux transmembrane transporter activity"/>
    <property type="evidence" value="ECO:0007669"/>
    <property type="project" value="InterPro"/>
</dbReference>
<keyword evidence="9" id="KW-0732">Signal</keyword>
<feature type="signal peptide" evidence="9">
    <location>
        <begin position="1"/>
        <end position="31"/>
    </location>
</feature>
<reference evidence="10 11" key="1">
    <citation type="submission" date="2018-07" db="EMBL/GenBank/DDBJ databases">
        <title>Identification of phenol metabolism pathways in Arcobacter.</title>
        <authorList>
            <person name="Miller W.G."/>
            <person name="Yee E."/>
            <person name="Bono J.L."/>
        </authorList>
    </citation>
    <scope>NUCLEOTIDE SEQUENCE [LARGE SCALE GENOMIC DNA]</scope>
    <source>
        <strain evidence="10 11">W63</strain>
    </source>
</reference>
<dbReference type="EMBL" id="CP030944">
    <property type="protein sequence ID" value="QKE25097.1"/>
    <property type="molecule type" value="Genomic_DNA"/>
</dbReference>
<comment type="subcellular location">
    <subcellularLocation>
        <location evidence="1">Cell outer membrane</location>
    </subcellularLocation>
</comment>
<dbReference type="SUPFAM" id="SSF56954">
    <property type="entry name" value="Outer membrane efflux proteins (OEP)"/>
    <property type="match status" value="1"/>
</dbReference>
<keyword evidence="3" id="KW-0813">Transport</keyword>
<evidence type="ECO:0000256" key="5">
    <source>
        <dbReference type="ARBA" id="ARBA00022692"/>
    </source>
</evidence>
<evidence type="ECO:0000313" key="10">
    <source>
        <dbReference type="EMBL" id="QKE25097.1"/>
    </source>
</evidence>
<evidence type="ECO:0000256" key="4">
    <source>
        <dbReference type="ARBA" id="ARBA00022452"/>
    </source>
</evidence>
<proteinExistence type="inferred from homology"/>
<evidence type="ECO:0000313" key="11">
    <source>
        <dbReference type="Proteomes" id="UP000502065"/>
    </source>
</evidence>
<keyword evidence="6" id="KW-0472">Membrane</keyword>
<keyword evidence="11" id="KW-1185">Reference proteome</keyword>
<evidence type="ECO:0000256" key="8">
    <source>
        <dbReference type="SAM" id="Coils"/>
    </source>
</evidence>
<feature type="chain" id="PRO_5041982387" evidence="9">
    <location>
        <begin position="32"/>
        <end position="405"/>
    </location>
</feature>
<evidence type="ECO:0000256" key="2">
    <source>
        <dbReference type="ARBA" id="ARBA00007613"/>
    </source>
</evidence>
<dbReference type="PANTHER" id="PTHR30026:SF20">
    <property type="entry name" value="OUTER MEMBRANE PROTEIN TOLC"/>
    <property type="match status" value="1"/>
</dbReference>
<keyword evidence="7" id="KW-0998">Cell outer membrane</keyword>
<dbReference type="PANTHER" id="PTHR30026">
    <property type="entry name" value="OUTER MEMBRANE PROTEIN TOLC"/>
    <property type="match status" value="1"/>
</dbReference>
<keyword evidence="4" id="KW-1134">Transmembrane beta strand</keyword>
<comment type="similarity">
    <text evidence="2">Belongs to the outer membrane factor (OMF) (TC 1.B.17) family.</text>
</comment>
<sequence length="405" mass="47546">MKVLKGYKMHLIKSSKVKLLLCSLISINLYASNELFDEKIISDKRLETFNLTKEQIEQDSSKLRKDWINPITYQYKKNLGEEYETAQSIISINQPIFQSGGIYKAIKYADSSYDYASIELEQQKKELIKQALNLLYNIEKTNLNLQKAKYTLENAKIDVTRKKEQVLNGFLDASFLDDALLTLNITKHNLVDLKYQKQELINNFNNISSQDYTKFELPIFKLFNEKEFMENNIELKKLEADIEKKGNYSYMTMAKYLPSVNAFYTYSKYHETDNKNGLDKENEQTFGLSLNIPLDTRTFNDIESKKIDYLKSKLNLENSIDDEKTFFKTKLEKISMLDERLQITKDDLEVYDSILKIINEEKEAQIKTQSDVDTLQNSQKIKSLDLKIYEIEKQIELLEMYAKLQ</sequence>
<accession>A0AAE7B3D2</accession>
<dbReference type="Pfam" id="PF02321">
    <property type="entry name" value="OEP"/>
    <property type="match status" value="1"/>
</dbReference>